<accession>A0A975PGT5</accession>
<dbReference type="RefSeq" id="WP_211633881.1">
    <property type="nucleotide sequence ID" value="NZ_CP073100.1"/>
</dbReference>
<dbReference type="GO" id="GO:0005829">
    <property type="term" value="C:cytosol"/>
    <property type="evidence" value="ECO:0007669"/>
    <property type="project" value="TreeGrafter"/>
</dbReference>
<dbReference type="EMBL" id="CP073100">
    <property type="protein sequence ID" value="QUE52632.1"/>
    <property type="molecule type" value="Genomic_DNA"/>
</dbReference>
<dbReference type="SUPFAM" id="SSF47413">
    <property type="entry name" value="lambda repressor-like DNA-binding domains"/>
    <property type="match status" value="1"/>
</dbReference>
<dbReference type="PANTHER" id="PTHR46797:SF1">
    <property type="entry name" value="METHYLPHOSPHONATE SYNTHASE"/>
    <property type="match status" value="1"/>
</dbReference>
<dbReference type="Proteomes" id="UP000676169">
    <property type="component" value="Chromosome"/>
</dbReference>
<proteinExistence type="predicted"/>
<dbReference type="KEGG" id="lamb:KBB96_06985"/>
<dbReference type="InterPro" id="IPR010982">
    <property type="entry name" value="Lambda_DNA-bd_dom_sf"/>
</dbReference>
<evidence type="ECO:0000259" key="2">
    <source>
        <dbReference type="PROSITE" id="PS50943"/>
    </source>
</evidence>
<organism evidence="3 4">
    <name type="scientific">Luteolibacter ambystomatis</name>
    <dbReference type="NCBI Taxonomy" id="2824561"/>
    <lineage>
        <taxon>Bacteria</taxon>
        <taxon>Pseudomonadati</taxon>
        <taxon>Verrucomicrobiota</taxon>
        <taxon>Verrucomicrobiia</taxon>
        <taxon>Verrucomicrobiales</taxon>
        <taxon>Verrucomicrobiaceae</taxon>
        <taxon>Luteolibacter</taxon>
    </lineage>
</organism>
<dbReference type="PROSITE" id="PS50943">
    <property type="entry name" value="HTH_CROC1"/>
    <property type="match status" value="1"/>
</dbReference>
<dbReference type="GO" id="GO:0003677">
    <property type="term" value="F:DNA binding"/>
    <property type="evidence" value="ECO:0007669"/>
    <property type="project" value="UniProtKB-KW"/>
</dbReference>
<dbReference type="CDD" id="cd00093">
    <property type="entry name" value="HTH_XRE"/>
    <property type="match status" value="1"/>
</dbReference>
<evidence type="ECO:0000313" key="3">
    <source>
        <dbReference type="EMBL" id="QUE52632.1"/>
    </source>
</evidence>
<dbReference type="SMART" id="SM00530">
    <property type="entry name" value="HTH_XRE"/>
    <property type="match status" value="1"/>
</dbReference>
<feature type="domain" description="HTH cro/C1-type" evidence="2">
    <location>
        <begin position="18"/>
        <end position="72"/>
    </location>
</feature>
<dbReference type="Pfam" id="PF01381">
    <property type="entry name" value="HTH_3"/>
    <property type="match status" value="1"/>
</dbReference>
<reference evidence="3" key="1">
    <citation type="submission" date="2021-04" db="EMBL/GenBank/DDBJ databases">
        <title>Luteolibacter sp. 32A isolated from the skin of an Anderson's salamander (Ambystoma andersonii).</title>
        <authorList>
            <person name="Spergser J."/>
            <person name="Busse H.-J."/>
        </authorList>
    </citation>
    <scope>NUCLEOTIDE SEQUENCE</scope>
    <source>
        <strain evidence="3">32A</strain>
    </source>
</reference>
<dbReference type="PANTHER" id="PTHR46797">
    <property type="entry name" value="HTH-TYPE TRANSCRIPTIONAL REGULATOR"/>
    <property type="match status" value="1"/>
</dbReference>
<keyword evidence="1" id="KW-0238">DNA-binding</keyword>
<dbReference type="GO" id="GO:0003700">
    <property type="term" value="F:DNA-binding transcription factor activity"/>
    <property type="evidence" value="ECO:0007669"/>
    <property type="project" value="TreeGrafter"/>
</dbReference>
<evidence type="ECO:0000313" key="4">
    <source>
        <dbReference type="Proteomes" id="UP000676169"/>
    </source>
</evidence>
<sequence length="82" mass="9120">MKINERADQLSELLRNEITARRTACGLSKNETATRAGLSVSFVSDLEHAKRRPTVETLAKLAWVFGTTPSEMLAACEKKLEE</sequence>
<dbReference type="InterPro" id="IPR050807">
    <property type="entry name" value="TransReg_Diox_bact_type"/>
</dbReference>
<gene>
    <name evidence="3" type="ORF">KBB96_06985</name>
</gene>
<evidence type="ECO:0000256" key="1">
    <source>
        <dbReference type="ARBA" id="ARBA00023125"/>
    </source>
</evidence>
<protein>
    <submittedName>
        <fullName evidence="3">Helix-turn-helix transcriptional regulator</fullName>
    </submittedName>
</protein>
<name>A0A975PGT5_9BACT</name>
<keyword evidence="4" id="KW-1185">Reference proteome</keyword>
<dbReference type="Gene3D" id="1.10.260.40">
    <property type="entry name" value="lambda repressor-like DNA-binding domains"/>
    <property type="match status" value="1"/>
</dbReference>
<dbReference type="InterPro" id="IPR001387">
    <property type="entry name" value="Cro/C1-type_HTH"/>
</dbReference>
<dbReference type="AlphaFoldDB" id="A0A975PGT5"/>